<reference evidence="13" key="1">
    <citation type="submission" date="2020-05" db="UniProtKB">
        <authorList>
            <consortium name="EnsemblMetazoa"/>
        </authorList>
    </citation>
    <scope>IDENTIFICATION</scope>
    <source>
        <strain evidence="13">Aabys</strain>
    </source>
</reference>
<evidence type="ECO:0000256" key="7">
    <source>
        <dbReference type="ARBA" id="ARBA00022481"/>
    </source>
</evidence>
<keyword evidence="10 12" id="KW-0539">Nucleus</keyword>
<evidence type="ECO:0000256" key="3">
    <source>
        <dbReference type="ARBA" id="ARBA00004286"/>
    </source>
</evidence>
<keyword evidence="9 12" id="KW-0238">DNA-binding</keyword>
<sequence>MTGRGKGGKGLGKGGAKRHRKVLRDNIQGITKPAIRRLARRGGVKRISGLIYEETRGVLKVFLENHHNAVLFSCMRRFISTKTLLCRQNSLANHLLYAFSPKNAPGCDYLKFLSTTIYKFCIAWRLGYMSLCLTFIATTRVFKTSGQKVKKCTINCSETPQQVEIRRGEKKIIRKMCDQERSLNNSTLLTDDGATTDGYQTVDSRKQKKRKKRNYCDCEDISYLKLKFDAKLSGMKAQIEKMQAKLDKALKEKAELEEKFKNFSNNMMETETTTDFNMDFPPLTNNKGPNKTSASIKLPAINQTTHTTAVVDSGSQGPGTSTCLPAELKNNFINTMTNKVINSMTNKVINCNDVNKVINSNDTNKTIKRNDANKVINPRKRTFSENNARAEANTARAQQSAKQAGKNQPAITVYDATVVEMTNILDIH</sequence>
<evidence type="ECO:0000313" key="13">
    <source>
        <dbReference type="EnsemblMetazoa" id="MDOA011335-PA"/>
    </source>
</evidence>
<dbReference type="InterPro" id="IPR001951">
    <property type="entry name" value="Histone_H4"/>
</dbReference>
<dbReference type="VEuPathDB" id="VectorBase:MDOA011335"/>
<evidence type="ECO:0000256" key="6">
    <source>
        <dbReference type="ARBA" id="ARBA00022454"/>
    </source>
</evidence>
<dbReference type="STRING" id="7370.A0A1I8N427"/>
<comment type="subunit">
    <text evidence="12">The nucleosome is a histone octamer containing two molecules each of H2A, H2B, H3 and H4 assembled in one H3-H4 heterotetramer and two H2A-H2B heterodimers. The octamer wraps approximately 147 bp of DNA.</text>
</comment>
<comment type="subcellular location">
    <subcellularLocation>
        <location evidence="3">Chromosome</location>
    </subcellularLocation>
    <subcellularLocation>
        <location evidence="2">Nucleus</location>
    </subcellularLocation>
</comment>
<dbReference type="FunFam" id="1.10.20.10:FF:000073">
    <property type="entry name" value="Histone H4"/>
    <property type="match status" value="1"/>
</dbReference>
<evidence type="ECO:0000256" key="12">
    <source>
        <dbReference type="RuleBase" id="RU000528"/>
    </source>
</evidence>
<dbReference type="GO" id="GO:0000786">
    <property type="term" value="C:nucleosome"/>
    <property type="evidence" value="ECO:0007669"/>
    <property type="project" value="UniProtKB-KW"/>
</dbReference>
<dbReference type="GO" id="GO:0046982">
    <property type="term" value="F:protein heterodimerization activity"/>
    <property type="evidence" value="ECO:0007669"/>
    <property type="project" value="InterPro"/>
</dbReference>
<dbReference type="GO" id="GO:0030527">
    <property type="term" value="F:structural constituent of chromatin"/>
    <property type="evidence" value="ECO:0007669"/>
    <property type="project" value="InterPro"/>
</dbReference>
<evidence type="ECO:0000256" key="11">
    <source>
        <dbReference type="ARBA" id="ARBA00023269"/>
    </source>
</evidence>
<evidence type="ECO:0000256" key="5">
    <source>
        <dbReference type="ARBA" id="ARBA00020836"/>
    </source>
</evidence>
<dbReference type="SUPFAM" id="SSF47113">
    <property type="entry name" value="Histone-fold"/>
    <property type="match status" value="1"/>
</dbReference>
<dbReference type="eggNOG" id="KOG3467">
    <property type="taxonomic scope" value="Eukaryota"/>
</dbReference>
<dbReference type="PROSITE" id="PS00047">
    <property type="entry name" value="HISTONE_H4"/>
    <property type="match status" value="1"/>
</dbReference>
<accession>A0A1I8N427</accession>
<keyword evidence="11 12" id="KW-0544">Nucleosome core</keyword>
<evidence type="ECO:0000256" key="9">
    <source>
        <dbReference type="ARBA" id="ARBA00023125"/>
    </source>
</evidence>
<keyword evidence="8" id="KW-0007">Acetylation</keyword>
<name>A0A1I8N427_MUSDO</name>
<dbReference type="VEuPathDB" id="VectorBase:MDOMA2_018698"/>
<keyword evidence="6 12" id="KW-0158">Chromosome</keyword>
<protein>
    <recommendedName>
        <fullName evidence="5 12">Histone H4</fullName>
    </recommendedName>
</protein>
<dbReference type="AlphaFoldDB" id="A0A1I8N427"/>
<proteinExistence type="inferred from homology"/>
<comment type="similarity">
    <text evidence="4 12">Belongs to the histone H4 family.</text>
</comment>
<evidence type="ECO:0000256" key="2">
    <source>
        <dbReference type="ARBA" id="ARBA00004123"/>
    </source>
</evidence>
<dbReference type="EnsemblMetazoa" id="MDOA011335-RA">
    <property type="protein sequence ID" value="MDOA011335-PA"/>
    <property type="gene ID" value="MDOA011335"/>
</dbReference>
<evidence type="ECO:0000256" key="4">
    <source>
        <dbReference type="ARBA" id="ARBA00006564"/>
    </source>
</evidence>
<dbReference type="InterPro" id="IPR009072">
    <property type="entry name" value="Histone-fold"/>
</dbReference>
<keyword evidence="7" id="KW-0488">Methylation</keyword>
<dbReference type="PANTHER" id="PTHR10484">
    <property type="entry name" value="HISTONE H4"/>
    <property type="match status" value="1"/>
</dbReference>
<comment type="function">
    <text evidence="1 12">Core component of nucleosome. Nucleosomes wrap and compact DNA into chromatin, limiting DNA accessibility to the cellular machineries which require DNA as a template. Histones thereby play a central role in transcription regulation, DNA repair, DNA replication and chromosomal stability. DNA accessibility is regulated via a complex set of post-translational modifications of histones, also called histone code, and nucleosome remodeling.</text>
</comment>
<dbReference type="Gene3D" id="1.10.20.10">
    <property type="entry name" value="Histone, subunit A"/>
    <property type="match status" value="1"/>
</dbReference>
<evidence type="ECO:0000256" key="10">
    <source>
        <dbReference type="ARBA" id="ARBA00023242"/>
    </source>
</evidence>
<dbReference type="GO" id="GO:0003677">
    <property type="term" value="F:DNA binding"/>
    <property type="evidence" value="ECO:0007669"/>
    <property type="project" value="UniProtKB-KW"/>
</dbReference>
<organism evidence="13">
    <name type="scientific">Musca domestica</name>
    <name type="common">House fly</name>
    <dbReference type="NCBI Taxonomy" id="7370"/>
    <lineage>
        <taxon>Eukaryota</taxon>
        <taxon>Metazoa</taxon>
        <taxon>Ecdysozoa</taxon>
        <taxon>Arthropoda</taxon>
        <taxon>Hexapoda</taxon>
        <taxon>Insecta</taxon>
        <taxon>Pterygota</taxon>
        <taxon>Neoptera</taxon>
        <taxon>Endopterygota</taxon>
        <taxon>Diptera</taxon>
        <taxon>Brachycera</taxon>
        <taxon>Muscomorpha</taxon>
        <taxon>Muscoidea</taxon>
        <taxon>Muscidae</taxon>
        <taxon>Musca</taxon>
    </lineage>
</organism>
<evidence type="ECO:0000256" key="1">
    <source>
        <dbReference type="ARBA" id="ARBA00002001"/>
    </source>
</evidence>
<dbReference type="PRINTS" id="PR00623">
    <property type="entry name" value="HISTONEH4"/>
</dbReference>
<dbReference type="InterPro" id="IPR019809">
    <property type="entry name" value="Histone_H4_CS"/>
</dbReference>
<evidence type="ECO:0000256" key="8">
    <source>
        <dbReference type="ARBA" id="ARBA00022990"/>
    </source>
</evidence>
<dbReference type="CDD" id="cd22912">
    <property type="entry name" value="HFD_H4"/>
    <property type="match status" value="1"/>
</dbReference>
<dbReference type="GO" id="GO:0005634">
    <property type="term" value="C:nucleus"/>
    <property type="evidence" value="ECO:0007669"/>
    <property type="project" value="UniProtKB-SubCell"/>
</dbReference>
<dbReference type="SMART" id="SM00417">
    <property type="entry name" value="H4"/>
    <property type="match status" value="1"/>
</dbReference>